<dbReference type="AlphaFoldDB" id="A0A240EG43"/>
<keyword evidence="1" id="KW-0812">Transmembrane</keyword>
<evidence type="ECO:0000313" key="3">
    <source>
        <dbReference type="EMBL" id="SNX47243.1"/>
    </source>
</evidence>
<keyword evidence="4" id="KW-1185">Reference proteome</keyword>
<proteinExistence type="predicted"/>
<feature type="transmembrane region" description="Helical" evidence="1">
    <location>
        <begin position="94"/>
        <end position="112"/>
    </location>
</feature>
<feature type="transmembrane region" description="Helical" evidence="1">
    <location>
        <begin position="51"/>
        <end position="73"/>
    </location>
</feature>
<evidence type="ECO:0000313" key="4">
    <source>
        <dbReference type="Proteomes" id="UP000219336"/>
    </source>
</evidence>
<reference evidence="4" key="1">
    <citation type="submission" date="2016-06" db="EMBL/GenBank/DDBJ databases">
        <authorList>
            <person name="Rodrigo-Torres L."/>
            <person name="Arahal R.D."/>
            <person name="Lucena T."/>
        </authorList>
    </citation>
    <scope>NUCLEOTIDE SEQUENCE [LARGE SCALE GENOMIC DNA]</scope>
    <source>
        <strain evidence="4">CECT8203</strain>
    </source>
</reference>
<feature type="signal peptide" evidence="2">
    <location>
        <begin position="1"/>
        <end position="27"/>
    </location>
</feature>
<evidence type="ECO:0000256" key="2">
    <source>
        <dbReference type="SAM" id="SignalP"/>
    </source>
</evidence>
<gene>
    <name evidence="3" type="ORF">VTH8203_00844</name>
</gene>
<keyword evidence="1" id="KW-0472">Membrane</keyword>
<protein>
    <recommendedName>
        <fullName evidence="5">Integrating conjugative element protein, PFL_4701 family</fullName>
    </recommendedName>
</protein>
<name>A0A240EG43_9VIBR</name>
<feature type="chain" id="PRO_5013348871" description="Integrating conjugative element protein, PFL_4701 family" evidence="2">
    <location>
        <begin position="28"/>
        <end position="113"/>
    </location>
</feature>
<sequence length="113" mass="12201">MMSRPQMSTLAIFLLLVLISVSLSAQATVLTPDPSNVTPEQAFNNVLDNNSWSNVSTLIKSVAAAVALIFTAWSLHGVYDATLVKHQITNKEGLILAVRMLVITTAFISLLSM</sequence>
<accession>A0A240EG43</accession>
<keyword evidence="2" id="KW-0732">Signal</keyword>
<dbReference type="RefSeq" id="WP_158296051.1">
    <property type="nucleotide sequence ID" value="NZ_JBHSII010000006.1"/>
</dbReference>
<dbReference type="EMBL" id="OANU01000006">
    <property type="protein sequence ID" value="SNX47243.1"/>
    <property type="molecule type" value="Genomic_DNA"/>
</dbReference>
<organism evidence="3 4">
    <name type="scientific">Vibrio thalassae</name>
    <dbReference type="NCBI Taxonomy" id="1243014"/>
    <lineage>
        <taxon>Bacteria</taxon>
        <taxon>Pseudomonadati</taxon>
        <taxon>Pseudomonadota</taxon>
        <taxon>Gammaproteobacteria</taxon>
        <taxon>Vibrionales</taxon>
        <taxon>Vibrionaceae</taxon>
        <taxon>Vibrio</taxon>
    </lineage>
</organism>
<keyword evidence="1" id="KW-1133">Transmembrane helix</keyword>
<dbReference type="Proteomes" id="UP000219336">
    <property type="component" value="Unassembled WGS sequence"/>
</dbReference>
<evidence type="ECO:0008006" key="5">
    <source>
        <dbReference type="Google" id="ProtNLM"/>
    </source>
</evidence>
<evidence type="ECO:0000256" key="1">
    <source>
        <dbReference type="SAM" id="Phobius"/>
    </source>
</evidence>